<keyword evidence="6" id="KW-1185">Reference proteome</keyword>
<name>A0A830H2S7_9CHLO</name>
<dbReference type="GO" id="GO:0008477">
    <property type="term" value="F:purine nucleosidase activity"/>
    <property type="evidence" value="ECO:0007669"/>
    <property type="project" value="TreeGrafter"/>
</dbReference>
<keyword evidence="2" id="KW-0378">Hydrolase</keyword>
<dbReference type="CDD" id="cd02651">
    <property type="entry name" value="nuc_hydro_IU_UC_XIUA"/>
    <property type="match status" value="1"/>
</dbReference>
<dbReference type="Proteomes" id="UP000660262">
    <property type="component" value="Unassembled WGS sequence"/>
</dbReference>
<sequence>MPPHAVSSSSPSPSRNGHFQRRSLWLDCDPGHDDALALLLAIGNASVRPLGVSTVHGNQTLSKVTTNALKVLQLLGCESVIPVYAGAPRPLQGSLEQSNQTCPEIHGECGLGGPRLEECAVPPRTDVPAIVAMHDALKKAYEEEGQRPALVATGALTNVALMLSVYPDCVDFVEIVFMGGAVGEGNTGAVAEFNIQTDAHAASIVMEHGTRMPVTMVPLEVTHTAIATKEVQASLARHGRVGNVVNEWLAFFADTYRDVFGFLDGPPVHDPCAVAFVIDPSIFTDVRHVRVDVETASPLSLGQTVCDVRGKYGRGATRSRNVNVCFAMDVPAFWRMMDQAVDATEQSTRVLNSF</sequence>
<keyword evidence="3" id="KW-0326">Glycosidase</keyword>
<gene>
    <name evidence="5" type="ORF">PPROV_000018100</name>
</gene>
<feature type="domain" description="Inosine/uridine-preferring nucleoside hydrolase" evidence="4">
    <location>
        <begin position="24"/>
        <end position="335"/>
    </location>
</feature>
<dbReference type="InterPro" id="IPR001910">
    <property type="entry name" value="Inosine/uridine_hydrolase_dom"/>
</dbReference>
<accession>A0A830H2S7</accession>
<dbReference type="PANTHER" id="PTHR12304:SF59">
    <property type="entry name" value="INOSINE-URIDINE PREFERRING NUCLEOSIDE HYDROLASE FAMILY PROTEIN"/>
    <property type="match status" value="1"/>
</dbReference>
<dbReference type="SUPFAM" id="SSF53590">
    <property type="entry name" value="Nucleoside hydrolase"/>
    <property type="match status" value="1"/>
</dbReference>
<dbReference type="Pfam" id="PF01156">
    <property type="entry name" value="IU_nuc_hydro"/>
    <property type="match status" value="1"/>
</dbReference>
<dbReference type="GO" id="GO:0006152">
    <property type="term" value="P:purine nucleoside catabolic process"/>
    <property type="evidence" value="ECO:0007669"/>
    <property type="project" value="TreeGrafter"/>
</dbReference>
<reference evidence="5" key="1">
    <citation type="submission" date="2020-10" db="EMBL/GenBank/DDBJ databases">
        <title>Unveiling of a novel bifunctional photoreceptor, Dualchrome1, isolated from a cosmopolitan green alga.</title>
        <authorList>
            <person name="Suzuki S."/>
            <person name="Kawachi M."/>
        </authorList>
    </citation>
    <scope>NUCLEOTIDE SEQUENCE</scope>
    <source>
        <strain evidence="5">NIES 2893</strain>
    </source>
</reference>
<evidence type="ECO:0000313" key="6">
    <source>
        <dbReference type="Proteomes" id="UP000660262"/>
    </source>
</evidence>
<protein>
    <recommendedName>
        <fullName evidence="4">Inosine/uridine-preferring nucleoside hydrolase domain-containing protein</fullName>
    </recommendedName>
</protein>
<evidence type="ECO:0000259" key="4">
    <source>
        <dbReference type="Pfam" id="PF01156"/>
    </source>
</evidence>
<dbReference type="InterPro" id="IPR036452">
    <property type="entry name" value="Ribo_hydro-like"/>
</dbReference>
<comment type="similarity">
    <text evidence="1">Belongs to the IUNH family.</text>
</comment>
<dbReference type="EMBL" id="BNJQ01000001">
    <property type="protein sequence ID" value="GHP01425.1"/>
    <property type="molecule type" value="Genomic_DNA"/>
</dbReference>
<dbReference type="GO" id="GO:0005829">
    <property type="term" value="C:cytosol"/>
    <property type="evidence" value="ECO:0007669"/>
    <property type="project" value="TreeGrafter"/>
</dbReference>
<comment type="caution">
    <text evidence="5">The sequence shown here is derived from an EMBL/GenBank/DDBJ whole genome shotgun (WGS) entry which is preliminary data.</text>
</comment>
<dbReference type="AlphaFoldDB" id="A0A830H2S7"/>
<dbReference type="OrthoDB" id="432381at2759"/>
<organism evidence="5 6">
    <name type="scientific">Pycnococcus provasolii</name>
    <dbReference type="NCBI Taxonomy" id="41880"/>
    <lineage>
        <taxon>Eukaryota</taxon>
        <taxon>Viridiplantae</taxon>
        <taxon>Chlorophyta</taxon>
        <taxon>Pseudoscourfieldiophyceae</taxon>
        <taxon>Pseudoscourfieldiales</taxon>
        <taxon>Pycnococcaceae</taxon>
        <taxon>Pycnococcus</taxon>
    </lineage>
</organism>
<evidence type="ECO:0000256" key="1">
    <source>
        <dbReference type="ARBA" id="ARBA00009176"/>
    </source>
</evidence>
<evidence type="ECO:0000256" key="2">
    <source>
        <dbReference type="ARBA" id="ARBA00022801"/>
    </source>
</evidence>
<evidence type="ECO:0000313" key="5">
    <source>
        <dbReference type="EMBL" id="GHP01425.1"/>
    </source>
</evidence>
<evidence type="ECO:0000256" key="3">
    <source>
        <dbReference type="ARBA" id="ARBA00023295"/>
    </source>
</evidence>
<proteinExistence type="inferred from homology"/>
<dbReference type="InterPro" id="IPR023186">
    <property type="entry name" value="IUNH"/>
</dbReference>
<dbReference type="PANTHER" id="PTHR12304">
    <property type="entry name" value="INOSINE-URIDINE PREFERRING NUCLEOSIDE HYDROLASE"/>
    <property type="match status" value="1"/>
</dbReference>
<dbReference type="Gene3D" id="3.90.245.10">
    <property type="entry name" value="Ribonucleoside hydrolase-like"/>
    <property type="match status" value="1"/>
</dbReference>